<dbReference type="Gramene" id="LPERR11G17330.1">
    <property type="protein sequence ID" value="LPERR11G17330.1"/>
    <property type="gene ID" value="LPERR11G17330"/>
</dbReference>
<feature type="compositionally biased region" description="Basic residues" evidence="1">
    <location>
        <begin position="146"/>
        <end position="165"/>
    </location>
</feature>
<dbReference type="PANTHER" id="PTHR36138">
    <property type="entry name" value="EXPRESSED PROTEIN-RELATED"/>
    <property type="match status" value="1"/>
</dbReference>
<dbReference type="Proteomes" id="UP000032180">
    <property type="component" value="Chromosome 11"/>
</dbReference>
<proteinExistence type="predicted"/>
<keyword evidence="3" id="KW-1185">Reference proteome</keyword>
<feature type="region of interest" description="Disordered" evidence="1">
    <location>
        <begin position="26"/>
        <end position="47"/>
    </location>
</feature>
<dbReference type="AlphaFoldDB" id="A0A0D9XUK8"/>
<evidence type="ECO:0000313" key="3">
    <source>
        <dbReference type="Proteomes" id="UP000032180"/>
    </source>
</evidence>
<dbReference type="HOGENOM" id="CLU_099610_0_0_1"/>
<feature type="region of interest" description="Disordered" evidence="1">
    <location>
        <begin position="127"/>
        <end position="165"/>
    </location>
</feature>
<reference evidence="2 3" key="1">
    <citation type="submission" date="2012-08" db="EMBL/GenBank/DDBJ databases">
        <title>Oryza genome evolution.</title>
        <authorList>
            <person name="Wing R.A."/>
        </authorList>
    </citation>
    <scope>NUCLEOTIDE SEQUENCE</scope>
</reference>
<name>A0A0D9XUK8_9ORYZ</name>
<organism evidence="2 3">
    <name type="scientific">Leersia perrieri</name>
    <dbReference type="NCBI Taxonomy" id="77586"/>
    <lineage>
        <taxon>Eukaryota</taxon>
        <taxon>Viridiplantae</taxon>
        <taxon>Streptophyta</taxon>
        <taxon>Embryophyta</taxon>
        <taxon>Tracheophyta</taxon>
        <taxon>Spermatophyta</taxon>
        <taxon>Magnoliopsida</taxon>
        <taxon>Liliopsida</taxon>
        <taxon>Poales</taxon>
        <taxon>Poaceae</taxon>
        <taxon>BOP clade</taxon>
        <taxon>Oryzoideae</taxon>
        <taxon>Oryzeae</taxon>
        <taxon>Oryzinae</taxon>
        <taxon>Leersia</taxon>
    </lineage>
</organism>
<dbReference type="eggNOG" id="ENOG502R5QI">
    <property type="taxonomic scope" value="Eukaryota"/>
</dbReference>
<evidence type="ECO:0000256" key="1">
    <source>
        <dbReference type="SAM" id="MobiDB-lite"/>
    </source>
</evidence>
<protein>
    <submittedName>
        <fullName evidence="2">Uncharacterized protein</fullName>
    </submittedName>
</protein>
<feature type="compositionally biased region" description="Basic residues" evidence="1">
    <location>
        <begin position="36"/>
        <end position="46"/>
    </location>
</feature>
<sequence length="165" mass="18707">MASSSEENKAMAAACSGEEKKISMAAACSGEEKKKQKEKKKMKKVRMPQDEVDMIMAYKDRPLTMPPGFENYPKKILDCFPVPADQLGDFFAKINEVYDKAGKPLLEEQERVRKEYEEKGYAEYWITDDDEDESAPRSRARAPAPGRRRPRSGVVKKHTGGTKKL</sequence>
<dbReference type="PANTHER" id="PTHR36138:SF13">
    <property type="entry name" value="OS04G0604500 PROTEIN"/>
    <property type="match status" value="1"/>
</dbReference>
<evidence type="ECO:0000313" key="2">
    <source>
        <dbReference type="EnsemblPlants" id="LPERR11G17330.1"/>
    </source>
</evidence>
<accession>A0A0D9XUK8</accession>
<dbReference type="EnsemblPlants" id="LPERR11G17330.1">
    <property type="protein sequence ID" value="LPERR11G17330.1"/>
    <property type="gene ID" value="LPERR11G17330"/>
</dbReference>
<reference evidence="3" key="2">
    <citation type="submission" date="2013-12" db="EMBL/GenBank/DDBJ databases">
        <authorList>
            <person name="Yu Y."/>
            <person name="Lee S."/>
            <person name="de Baynast K."/>
            <person name="Wissotski M."/>
            <person name="Liu L."/>
            <person name="Talag J."/>
            <person name="Goicoechea J."/>
            <person name="Angelova A."/>
            <person name="Jetty R."/>
            <person name="Kudrna D."/>
            <person name="Golser W."/>
            <person name="Rivera L."/>
            <person name="Zhang J."/>
            <person name="Wing R."/>
        </authorList>
    </citation>
    <scope>NUCLEOTIDE SEQUENCE</scope>
</reference>
<reference evidence="2" key="3">
    <citation type="submission" date="2015-04" db="UniProtKB">
        <authorList>
            <consortium name="EnsemblPlants"/>
        </authorList>
    </citation>
    <scope>IDENTIFICATION</scope>
</reference>